<dbReference type="EMBL" id="CP104013">
    <property type="protein sequence ID" value="UYP44409.1"/>
    <property type="molecule type" value="Genomic_DNA"/>
</dbReference>
<dbReference type="PANTHER" id="PTHR43792">
    <property type="entry name" value="GNAT FAMILY, PUTATIVE (AFU_ORTHOLOGUE AFUA_3G00765)-RELATED-RELATED"/>
    <property type="match status" value="1"/>
</dbReference>
<gene>
    <name evidence="2" type="ORF">NEF87_000694</name>
</gene>
<dbReference type="Gene3D" id="3.40.630.30">
    <property type="match status" value="1"/>
</dbReference>
<dbReference type="Pfam" id="PF13302">
    <property type="entry name" value="Acetyltransf_3"/>
    <property type="match status" value="1"/>
</dbReference>
<keyword evidence="3" id="KW-1185">Reference proteome</keyword>
<feature type="domain" description="N-acetyltransferase" evidence="1">
    <location>
        <begin position="59"/>
        <end position="206"/>
    </location>
</feature>
<name>A0ABY6HLM0_9ARCH</name>
<proteinExistence type="predicted"/>
<dbReference type="InterPro" id="IPR051531">
    <property type="entry name" value="N-acetyltransferase"/>
</dbReference>
<reference evidence="2" key="1">
    <citation type="submission" date="2022-09" db="EMBL/GenBank/DDBJ databases">
        <title>Actin cytoskeleton and complex cell architecture in an #Asgard archaeon.</title>
        <authorList>
            <person name="Ponce Toledo R.I."/>
            <person name="Schleper C."/>
            <person name="Rodrigues Oliveira T."/>
            <person name="Wollweber F."/>
            <person name="Xu J."/>
            <person name="Rittmann S."/>
            <person name="Klingl A."/>
            <person name="Pilhofer M."/>
        </authorList>
    </citation>
    <scope>NUCLEOTIDE SEQUENCE</scope>
    <source>
        <strain evidence="2">B-35</strain>
    </source>
</reference>
<dbReference type="InterPro" id="IPR016181">
    <property type="entry name" value="Acyl_CoA_acyltransferase"/>
</dbReference>
<sequence>MWKQSSEIKPSTQYSQTLKYNIRFEQNMDKNALWKSFPELETPRLWLKKMSRKHANELMEFWGDDEVTRYTDFNSFREIQKIEKTINWVNNRFKDKYGIRWGIFLKENSKLIGTCGFNSWITDRGNKSEIGYDLHRKYWRKGYMFESLYKMITYGFQEMKLHRIEADVDPNNMGSQKLLEKLHFTKEGCLRDNGYWKGQYWTTLIYGLLEKEF</sequence>
<evidence type="ECO:0000259" key="1">
    <source>
        <dbReference type="PROSITE" id="PS51186"/>
    </source>
</evidence>
<evidence type="ECO:0000313" key="2">
    <source>
        <dbReference type="EMBL" id="UYP44409.1"/>
    </source>
</evidence>
<evidence type="ECO:0000313" key="3">
    <source>
        <dbReference type="Proteomes" id="UP001208689"/>
    </source>
</evidence>
<accession>A0ABY6HLM0</accession>
<dbReference type="Proteomes" id="UP001208689">
    <property type="component" value="Chromosome"/>
</dbReference>
<dbReference type="PROSITE" id="PS51186">
    <property type="entry name" value="GNAT"/>
    <property type="match status" value="1"/>
</dbReference>
<dbReference type="InterPro" id="IPR000182">
    <property type="entry name" value="GNAT_dom"/>
</dbReference>
<organism evidence="2 3">
    <name type="scientific">Candidatus Lokiarchaeum ossiferum</name>
    <dbReference type="NCBI Taxonomy" id="2951803"/>
    <lineage>
        <taxon>Archaea</taxon>
        <taxon>Promethearchaeati</taxon>
        <taxon>Promethearchaeota</taxon>
        <taxon>Promethearchaeia</taxon>
        <taxon>Promethearchaeales</taxon>
        <taxon>Promethearchaeaceae</taxon>
        <taxon>Candidatus Lokiarchaeum</taxon>
    </lineage>
</organism>
<dbReference type="SUPFAM" id="SSF55729">
    <property type="entry name" value="Acyl-CoA N-acyltransferases (Nat)"/>
    <property type="match status" value="1"/>
</dbReference>
<dbReference type="PANTHER" id="PTHR43792:SF9">
    <property type="entry name" value="RIBOSOMAL-PROTEIN-ALANINE ACETYLTRANSFERASE"/>
    <property type="match status" value="1"/>
</dbReference>
<protein>
    <recommendedName>
        <fullName evidence="1">N-acetyltransferase domain-containing protein</fullName>
    </recommendedName>
</protein>